<dbReference type="InterPro" id="IPR018060">
    <property type="entry name" value="HTH_AraC"/>
</dbReference>
<dbReference type="Proteomes" id="UP001589783">
    <property type="component" value="Unassembled WGS sequence"/>
</dbReference>
<protein>
    <submittedName>
        <fullName evidence="5">Helix-turn-helix domain-containing protein</fullName>
    </submittedName>
</protein>
<dbReference type="Pfam" id="PF12833">
    <property type="entry name" value="HTH_18"/>
    <property type="match status" value="1"/>
</dbReference>
<keyword evidence="2" id="KW-0238">DNA-binding</keyword>
<dbReference type="PANTHER" id="PTHR46796:SF6">
    <property type="entry name" value="ARAC SUBFAMILY"/>
    <property type="match status" value="1"/>
</dbReference>
<dbReference type="PANTHER" id="PTHR46796">
    <property type="entry name" value="HTH-TYPE TRANSCRIPTIONAL ACTIVATOR RHAS-RELATED"/>
    <property type="match status" value="1"/>
</dbReference>
<name>A0ABV6HA59_9ACTN</name>
<keyword evidence="6" id="KW-1185">Reference proteome</keyword>
<dbReference type="Gene3D" id="1.10.10.60">
    <property type="entry name" value="Homeodomain-like"/>
    <property type="match status" value="1"/>
</dbReference>
<evidence type="ECO:0000313" key="6">
    <source>
        <dbReference type="Proteomes" id="UP001589783"/>
    </source>
</evidence>
<gene>
    <name evidence="5" type="ORF">ACFFJD_09435</name>
</gene>
<dbReference type="SMART" id="SM00342">
    <property type="entry name" value="HTH_ARAC"/>
    <property type="match status" value="1"/>
</dbReference>
<evidence type="ECO:0000256" key="2">
    <source>
        <dbReference type="ARBA" id="ARBA00023125"/>
    </source>
</evidence>
<dbReference type="PROSITE" id="PS01124">
    <property type="entry name" value="HTH_ARAC_FAMILY_2"/>
    <property type="match status" value="1"/>
</dbReference>
<feature type="domain" description="HTH araC/xylS-type" evidence="4">
    <location>
        <begin position="240"/>
        <end position="339"/>
    </location>
</feature>
<comment type="caution">
    <text evidence="5">The sequence shown here is derived from an EMBL/GenBank/DDBJ whole genome shotgun (WGS) entry which is preliminary data.</text>
</comment>
<sequence length="353" mass="38739">MRHHSGSTRSAESAAGLPAAVVDDWQSRIGALDPLGGASTRYLRRVGRQGLDGYLETFRVSAEHPDAFEEYLYWRPLTRLMTFSLLRTPCTTARTPDLVKEFRSDFILVGTQQMVGGGTVSSGTRTLSYSHPRHLVAVDNNAPFVQSSLMVADLAGVWVPTELLGPRPLGGWSMAPLVEDSPLARATAAFITRFANDVAVRQCELDPGAELAVAELVRAALAPHRSDAFRAADSELYVREVAGQLIEQHYRDPDFSGDAIAQMLYLSRRHMYRFFADSDETPAVLIARRRLAHARELLLRQPHMNLREVAAASGFRSAGTLSKRFSVEYGLTPSQLRQAAREGALNGDSSAAD</sequence>
<dbReference type="InterPro" id="IPR009057">
    <property type="entry name" value="Homeodomain-like_sf"/>
</dbReference>
<evidence type="ECO:0000256" key="1">
    <source>
        <dbReference type="ARBA" id="ARBA00023015"/>
    </source>
</evidence>
<evidence type="ECO:0000259" key="4">
    <source>
        <dbReference type="PROSITE" id="PS01124"/>
    </source>
</evidence>
<dbReference type="EMBL" id="JBHLWV010000020">
    <property type="protein sequence ID" value="MFC0315070.1"/>
    <property type="molecule type" value="Genomic_DNA"/>
</dbReference>
<reference evidence="5 6" key="1">
    <citation type="submission" date="2024-09" db="EMBL/GenBank/DDBJ databases">
        <authorList>
            <person name="Sun Q."/>
            <person name="Mori K."/>
        </authorList>
    </citation>
    <scope>NUCLEOTIDE SEQUENCE [LARGE SCALE GENOMIC DNA]</scope>
    <source>
        <strain evidence="5 6">CCM 7957</strain>
    </source>
</reference>
<organism evidence="5 6">
    <name type="scientific">Gordonia phosphorivorans</name>
    <dbReference type="NCBI Taxonomy" id="1056982"/>
    <lineage>
        <taxon>Bacteria</taxon>
        <taxon>Bacillati</taxon>
        <taxon>Actinomycetota</taxon>
        <taxon>Actinomycetes</taxon>
        <taxon>Mycobacteriales</taxon>
        <taxon>Gordoniaceae</taxon>
        <taxon>Gordonia</taxon>
    </lineage>
</organism>
<dbReference type="InterPro" id="IPR050204">
    <property type="entry name" value="AraC_XylS_family_regulators"/>
</dbReference>
<accession>A0ABV6HA59</accession>
<evidence type="ECO:0000256" key="3">
    <source>
        <dbReference type="ARBA" id="ARBA00023163"/>
    </source>
</evidence>
<keyword evidence="3" id="KW-0804">Transcription</keyword>
<proteinExistence type="predicted"/>
<keyword evidence="1" id="KW-0805">Transcription regulation</keyword>
<dbReference type="RefSeq" id="WP_382363445.1">
    <property type="nucleotide sequence ID" value="NZ_JBHLWV010000020.1"/>
</dbReference>
<evidence type="ECO:0000313" key="5">
    <source>
        <dbReference type="EMBL" id="MFC0315070.1"/>
    </source>
</evidence>
<dbReference type="SUPFAM" id="SSF46689">
    <property type="entry name" value="Homeodomain-like"/>
    <property type="match status" value="1"/>
</dbReference>